<dbReference type="PANTHER" id="PTHR12689:SF4">
    <property type="entry name" value="PROTEIN AAR2 HOMOLOG"/>
    <property type="match status" value="1"/>
</dbReference>
<gene>
    <name evidence="5" type="ORF">CspeluHIS016_0104920</name>
</gene>
<dbReference type="Pfam" id="PF20981">
    <property type="entry name" value="AAR2_1st"/>
    <property type="match status" value="1"/>
</dbReference>
<comment type="caution">
    <text evidence="5">The sequence shown here is derived from an EMBL/GenBank/DDBJ whole genome shotgun (WGS) entry which is preliminary data.</text>
</comment>
<sequence>MSLTQDQARALWDAGGFAVLTGLAPGSEVGLDGSVHATAAFAGYKFVPPGVHALVWSREAEAESEREGGGASGPLPLRTALVKQWAPRERVALDADGGTRSIGEAELRALDPHLAPFPFARLDDWKALAAPISAAVLQDALPGVVDSLTPVEGDVDEVDEVLRRRKGADGMEVGESETAAKPERIRLPMFDLKRSWRPGATGDEVTRWSRDKSDLWARMSARYGGPSALVGYTALAFVLVTQVWNAPSLSAYRRLVALQCRAHTALAEPECFPDAFPTARDAGEARVAALAFVDLIAAQIASLPAQAFDVELPDLDVFYQEEIEALRRGLGAALAVREWWGLARRAQGSWTRLRAVGRERGWEIRPLPQGDEEEDEEGEDAPVVVET</sequence>
<dbReference type="CDD" id="cd13778">
    <property type="entry name" value="Aar2_C"/>
    <property type="match status" value="1"/>
</dbReference>
<evidence type="ECO:0000259" key="4">
    <source>
        <dbReference type="Pfam" id="PF20981"/>
    </source>
</evidence>
<dbReference type="Gene3D" id="1.25.40.550">
    <property type="entry name" value="Aar2, C-terminal domain-like"/>
    <property type="match status" value="1"/>
</dbReference>
<dbReference type="AlphaFoldDB" id="A0AAD3TN43"/>
<accession>A0AAD3TN43</accession>
<dbReference type="EMBL" id="BTCM01000001">
    <property type="protein sequence ID" value="GMK53906.1"/>
    <property type="molecule type" value="Genomic_DNA"/>
</dbReference>
<feature type="compositionally biased region" description="Acidic residues" evidence="2">
    <location>
        <begin position="370"/>
        <end position="380"/>
    </location>
</feature>
<dbReference type="GO" id="GO:0000244">
    <property type="term" value="P:spliceosomal tri-snRNP complex assembly"/>
    <property type="evidence" value="ECO:0007669"/>
    <property type="project" value="TreeGrafter"/>
</dbReference>
<dbReference type="InterPro" id="IPR007946">
    <property type="entry name" value="AAR2"/>
</dbReference>
<feature type="region of interest" description="Disordered" evidence="2">
    <location>
        <begin position="364"/>
        <end position="387"/>
    </location>
</feature>
<evidence type="ECO:0000313" key="5">
    <source>
        <dbReference type="EMBL" id="GMK53906.1"/>
    </source>
</evidence>
<evidence type="ECO:0008006" key="7">
    <source>
        <dbReference type="Google" id="ProtNLM"/>
    </source>
</evidence>
<dbReference type="Pfam" id="PF05282">
    <property type="entry name" value="AAR2"/>
    <property type="match status" value="1"/>
</dbReference>
<protein>
    <recommendedName>
        <fullName evidence="7">A1 cistron-splicing factor</fullName>
    </recommendedName>
</protein>
<evidence type="ECO:0000313" key="6">
    <source>
        <dbReference type="Proteomes" id="UP001222932"/>
    </source>
</evidence>
<evidence type="ECO:0000256" key="2">
    <source>
        <dbReference type="SAM" id="MobiDB-lite"/>
    </source>
</evidence>
<proteinExistence type="inferred from homology"/>
<keyword evidence="6" id="KW-1185">Reference proteome</keyword>
<dbReference type="InterPro" id="IPR038514">
    <property type="entry name" value="AAR2_C_sf"/>
</dbReference>
<feature type="domain" description="AAR2 N-terminal" evidence="4">
    <location>
        <begin position="15"/>
        <end position="142"/>
    </location>
</feature>
<name>A0AAD3TN43_9TREE</name>
<dbReference type="Proteomes" id="UP001222932">
    <property type="component" value="Unassembled WGS sequence"/>
</dbReference>
<organism evidence="5 6">
    <name type="scientific">Cutaneotrichosporon spelunceum</name>
    <dbReference type="NCBI Taxonomy" id="1672016"/>
    <lineage>
        <taxon>Eukaryota</taxon>
        <taxon>Fungi</taxon>
        <taxon>Dikarya</taxon>
        <taxon>Basidiomycota</taxon>
        <taxon>Agaricomycotina</taxon>
        <taxon>Tremellomycetes</taxon>
        <taxon>Trichosporonales</taxon>
        <taxon>Trichosporonaceae</taxon>
        <taxon>Cutaneotrichosporon</taxon>
    </lineage>
</organism>
<evidence type="ECO:0000256" key="1">
    <source>
        <dbReference type="ARBA" id="ARBA00006281"/>
    </source>
</evidence>
<reference evidence="5" key="1">
    <citation type="journal article" date="2023" name="BMC Genomics">
        <title>Chromosome-level genome assemblies of Cutaneotrichosporon spp. (Trichosporonales, Basidiomycota) reveal imbalanced evolution between nucleotide sequences and chromosome synteny.</title>
        <authorList>
            <person name="Kobayashi Y."/>
            <person name="Kayamori A."/>
            <person name="Aoki K."/>
            <person name="Shiwa Y."/>
            <person name="Matsutani M."/>
            <person name="Fujita N."/>
            <person name="Sugita T."/>
            <person name="Iwasaki W."/>
            <person name="Tanaka N."/>
            <person name="Takashima M."/>
        </authorList>
    </citation>
    <scope>NUCLEOTIDE SEQUENCE</scope>
    <source>
        <strain evidence="5">HIS016</strain>
    </source>
</reference>
<dbReference type="InterPro" id="IPR038516">
    <property type="entry name" value="AAR2_N_sf"/>
</dbReference>
<dbReference type="PANTHER" id="PTHR12689">
    <property type="entry name" value="A1 CISTRON SPLICING FACTOR AAR2-RELATED"/>
    <property type="match status" value="1"/>
</dbReference>
<comment type="similarity">
    <text evidence="1">Belongs to the AAR2 family.</text>
</comment>
<evidence type="ECO:0000259" key="3">
    <source>
        <dbReference type="Pfam" id="PF05282"/>
    </source>
</evidence>
<dbReference type="InterPro" id="IPR033647">
    <property type="entry name" value="Aar2_N"/>
</dbReference>
<dbReference type="Gene3D" id="2.60.34.20">
    <property type="match status" value="1"/>
</dbReference>
<feature type="domain" description="AAR2 C-terminal" evidence="3">
    <location>
        <begin position="190"/>
        <end position="355"/>
    </location>
</feature>
<dbReference type="InterPro" id="IPR033648">
    <property type="entry name" value="AAR2_C"/>
</dbReference>
<reference evidence="5" key="2">
    <citation type="submission" date="2023-06" db="EMBL/GenBank/DDBJ databases">
        <authorList>
            <person name="Kobayashi Y."/>
            <person name="Kayamori A."/>
            <person name="Aoki K."/>
            <person name="Shiwa Y."/>
            <person name="Fujita N."/>
            <person name="Sugita T."/>
            <person name="Iwasaki W."/>
            <person name="Tanaka N."/>
            <person name="Takashima M."/>
        </authorList>
    </citation>
    <scope>NUCLEOTIDE SEQUENCE</scope>
    <source>
        <strain evidence="5">HIS016</strain>
    </source>
</reference>